<accession>A0A8J6HSA7</accession>
<evidence type="ECO:0000256" key="2">
    <source>
        <dbReference type="ARBA" id="ARBA00022884"/>
    </source>
</evidence>
<keyword evidence="3 6" id="KW-0133">Cell shape</keyword>
<organism evidence="8 9">
    <name type="scientific">Capillibacterium thermochitinicola</name>
    <dbReference type="NCBI Taxonomy" id="2699427"/>
    <lineage>
        <taxon>Bacteria</taxon>
        <taxon>Bacillati</taxon>
        <taxon>Bacillota</taxon>
        <taxon>Capillibacterium</taxon>
    </lineage>
</organism>
<dbReference type="Proteomes" id="UP000657177">
    <property type="component" value="Unassembled WGS sequence"/>
</dbReference>
<feature type="domain" description="R3H" evidence="7">
    <location>
        <begin position="141"/>
        <end position="207"/>
    </location>
</feature>
<comment type="subunit">
    <text evidence="6">Forms a complex with KhpA.</text>
</comment>
<dbReference type="InterPro" id="IPR034079">
    <property type="entry name" value="R3H_KhpB"/>
</dbReference>
<reference evidence="8" key="1">
    <citation type="submission" date="2020-06" db="EMBL/GenBank/DDBJ databases">
        <title>Novel chitinolytic bacterium.</title>
        <authorList>
            <person name="Ungkulpasvich U."/>
            <person name="Kosugi A."/>
            <person name="Uke A."/>
        </authorList>
    </citation>
    <scope>NUCLEOTIDE SEQUENCE</scope>
    <source>
        <strain evidence="8">UUS1-1</strain>
    </source>
</reference>
<dbReference type="GO" id="GO:0008360">
    <property type="term" value="P:regulation of cell shape"/>
    <property type="evidence" value="ECO:0007669"/>
    <property type="project" value="UniProtKB-KW"/>
</dbReference>
<proteinExistence type="inferred from homology"/>
<dbReference type="InterPro" id="IPR036867">
    <property type="entry name" value="R3H_dom_sf"/>
</dbReference>
<dbReference type="GO" id="GO:0005737">
    <property type="term" value="C:cytoplasm"/>
    <property type="evidence" value="ECO:0007669"/>
    <property type="project" value="UniProtKB-SubCell"/>
</dbReference>
<evidence type="ECO:0000313" key="8">
    <source>
        <dbReference type="EMBL" id="MBA2133221.1"/>
    </source>
</evidence>
<keyword evidence="4 6" id="KW-0143">Chaperone</keyword>
<keyword evidence="2 6" id="KW-0694">RNA-binding</keyword>
<dbReference type="Gene3D" id="3.30.30.80">
    <property type="entry name" value="probable RNA-binding protein from clostridium symbiosum atcc 14940"/>
    <property type="match status" value="1"/>
</dbReference>
<protein>
    <recommendedName>
        <fullName evidence="6">RNA-binding protein KhpB</fullName>
    </recommendedName>
    <alternativeName>
        <fullName evidence="6">RNA-binding protein EloR</fullName>
    </alternativeName>
</protein>
<dbReference type="PROSITE" id="PS51061">
    <property type="entry name" value="R3H"/>
    <property type="match status" value="1"/>
</dbReference>
<keyword evidence="1 6" id="KW-0963">Cytoplasm</keyword>
<dbReference type="InterPro" id="IPR032782">
    <property type="entry name" value="KhpB_N"/>
</dbReference>
<dbReference type="Pfam" id="PF13083">
    <property type="entry name" value="KH_KhpA-B"/>
    <property type="match status" value="1"/>
</dbReference>
<dbReference type="Gene3D" id="3.30.1370.50">
    <property type="entry name" value="R3H-like domain"/>
    <property type="match status" value="1"/>
</dbReference>
<evidence type="ECO:0000256" key="6">
    <source>
        <dbReference type="HAMAP-Rule" id="MF_00867"/>
    </source>
</evidence>
<dbReference type="SMART" id="SM00393">
    <property type="entry name" value="R3H"/>
    <property type="match status" value="1"/>
</dbReference>
<dbReference type="AlphaFoldDB" id="A0A8J6HSA7"/>
<keyword evidence="9" id="KW-1185">Reference proteome</keyword>
<dbReference type="SMART" id="SM01245">
    <property type="entry name" value="Jag_N"/>
    <property type="match status" value="1"/>
</dbReference>
<comment type="subcellular location">
    <subcellularLocation>
        <location evidence="6">Cytoplasm</location>
    </subcellularLocation>
</comment>
<dbReference type="CDD" id="cd02644">
    <property type="entry name" value="R3H_jag"/>
    <property type="match status" value="1"/>
</dbReference>
<sequence length="209" mass="23975">MKSVEIVAKTKEEALELALKELNVDESRVKVEVLEETSSKSFLGLLNVNRVKIRATVKEELAQKAVRFLRELLVNMGIFAQVEMFKRPGYVVLNINGDDLGRLIGRHGQTLNALQYIVNLAVHKDSDDKDRVIIDVGGYRKRREENLKRLAQTAAERVRRKGRREVLSPMTPQERRIIHLALQNNKEVVTHSEGEEPYRRVVISPKTTR</sequence>
<dbReference type="Pfam" id="PF14804">
    <property type="entry name" value="Jag_N"/>
    <property type="match status" value="1"/>
</dbReference>
<comment type="similarity">
    <text evidence="6">Belongs to the KhpB RNA-binding protein family.</text>
</comment>
<comment type="function">
    <text evidence="6">A probable RNA chaperone. Forms a complex with KhpA which binds to cellular RNA and controls its expression. Plays a role in peptidoglycan (PG) homeostasis and cell length regulation.</text>
</comment>
<dbReference type="Gene3D" id="3.30.300.20">
    <property type="match status" value="1"/>
</dbReference>
<dbReference type="GO" id="GO:0071555">
    <property type="term" value="P:cell wall organization"/>
    <property type="evidence" value="ECO:0007669"/>
    <property type="project" value="UniProtKB-KW"/>
</dbReference>
<dbReference type="PANTHER" id="PTHR35800:SF1">
    <property type="entry name" value="RNA-BINDING PROTEIN KHPB"/>
    <property type="match status" value="1"/>
</dbReference>
<dbReference type="HAMAP" id="MF_00867">
    <property type="entry name" value="KhpB"/>
    <property type="match status" value="1"/>
</dbReference>
<comment type="domain">
    <text evidence="6">Has an N-terminal Jag-N domain and 2 RNA-binding domains (KH and R3H).</text>
</comment>
<dbReference type="RefSeq" id="WP_181339667.1">
    <property type="nucleotide sequence ID" value="NZ_JAAKDE010000012.1"/>
</dbReference>
<comment type="caution">
    <text evidence="6">Lacks conserved residue(s) required for the propagation of feature annotation.</text>
</comment>
<dbReference type="GO" id="GO:0003723">
    <property type="term" value="F:RNA binding"/>
    <property type="evidence" value="ECO:0007669"/>
    <property type="project" value="UniProtKB-UniRule"/>
</dbReference>
<dbReference type="InterPro" id="IPR015946">
    <property type="entry name" value="KH_dom-like_a/b"/>
</dbReference>
<name>A0A8J6HSA7_9FIRM</name>
<evidence type="ECO:0000256" key="3">
    <source>
        <dbReference type="ARBA" id="ARBA00022960"/>
    </source>
</evidence>
<dbReference type="Pfam" id="PF01424">
    <property type="entry name" value="R3H"/>
    <property type="match status" value="1"/>
</dbReference>
<dbReference type="NCBIfam" id="NF041568">
    <property type="entry name" value="Jag_EloR"/>
    <property type="match status" value="1"/>
</dbReference>
<comment type="caution">
    <text evidence="8">The sequence shown here is derived from an EMBL/GenBank/DDBJ whole genome shotgun (WGS) entry which is preliminary data.</text>
</comment>
<dbReference type="InterPro" id="IPR001374">
    <property type="entry name" value="R3H_dom"/>
</dbReference>
<dbReference type="CDD" id="cd02414">
    <property type="entry name" value="KH-II_Jag"/>
    <property type="match status" value="1"/>
</dbReference>
<evidence type="ECO:0000313" key="9">
    <source>
        <dbReference type="Proteomes" id="UP000657177"/>
    </source>
</evidence>
<evidence type="ECO:0000259" key="7">
    <source>
        <dbReference type="PROSITE" id="PS51061"/>
    </source>
</evidence>
<evidence type="ECO:0000256" key="5">
    <source>
        <dbReference type="ARBA" id="ARBA00023316"/>
    </source>
</evidence>
<dbReference type="PANTHER" id="PTHR35800">
    <property type="entry name" value="PROTEIN JAG"/>
    <property type="match status" value="1"/>
</dbReference>
<dbReference type="EMBL" id="JAAKDE010000012">
    <property type="protein sequence ID" value="MBA2133221.1"/>
    <property type="molecule type" value="Genomic_DNA"/>
</dbReference>
<dbReference type="InterPro" id="IPR038008">
    <property type="entry name" value="Jag_KH"/>
</dbReference>
<keyword evidence="5 6" id="KW-0961">Cell wall biogenesis/degradation</keyword>
<evidence type="ECO:0000256" key="1">
    <source>
        <dbReference type="ARBA" id="ARBA00022490"/>
    </source>
</evidence>
<dbReference type="GO" id="GO:0009252">
    <property type="term" value="P:peptidoglycan biosynthetic process"/>
    <property type="evidence" value="ECO:0007669"/>
    <property type="project" value="UniProtKB-UniRule"/>
</dbReference>
<dbReference type="InterPro" id="IPR038247">
    <property type="entry name" value="Jag_N_dom_sf"/>
</dbReference>
<dbReference type="InterPro" id="IPR039247">
    <property type="entry name" value="KhpB"/>
</dbReference>
<dbReference type="SUPFAM" id="SSF82708">
    <property type="entry name" value="R3H domain"/>
    <property type="match status" value="1"/>
</dbReference>
<evidence type="ECO:0000256" key="4">
    <source>
        <dbReference type="ARBA" id="ARBA00023186"/>
    </source>
</evidence>
<gene>
    <name evidence="6" type="primary">khpB</name>
    <name evidence="6" type="synonym">eloR</name>
    <name evidence="8" type="ORF">G5B42_06650</name>
</gene>